<feature type="transmembrane region" description="Helical" evidence="5">
    <location>
        <begin position="12"/>
        <end position="33"/>
    </location>
</feature>
<dbReference type="InterPro" id="IPR002142">
    <property type="entry name" value="Peptidase_S49"/>
</dbReference>
<feature type="domain" description="Peptidase S49" evidence="6">
    <location>
        <begin position="366"/>
        <end position="517"/>
    </location>
</feature>
<sequence>MSVIRFLGKLVLWVCAVAGAFLIIALIAGGLAMRHFVESPKPIPAHAMLTLDLSKGVTEQPPALPFSFGKGVAIRDIVRGLDTASRDDRIDGLVVYAGRGEINIAQVQEIRDAILAFRRAGKRVEAFAESFGEGGDGTLHYYLASAADKITLQPSGDLRLTGFHLETPFLKGIFDRLGISARMGQRKEFKGAVNTFTQSSMPDPQRQNMQQLADSWLNELVTDVARDRKLDPKAVRAAIDRAPLTAVEGKSLGLVDDLAYRDAIDQPLRIDPDKDQTVTVATYAKQIPVPSKDSPAIATIYGTGPVILASSEDDPLSGSMTMGADTVRDAIDDAIDDHVSAIILRIDSPGGSYVAADTIWRAVNRARAANIPVIVSMSGLAASGGYFVAAPATKIVAQPGTITGSIGVFGGKVIIGGLLKNLSIGVDGISAGNQAGIDSPTQDYSKGEWDNLQHSLDTIYADFVGKVASGRRLDPSKTEAVAQGQIWTGADAKARGLVDALGGWSVAIELAKQEAGLRPETQVRLVAYPSEQQETTKLLSRFLGGRLMSDLQPAVLQRWATRLGLTSKGLTDLFTLGASQQQLPEMMMPPLSANGALQ</sequence>
<evidence type="ECO:0000256" key="4">
    <source>
        <dbReference type="ARBA" id="ARBA00022825"/>
    </source>
</evidence>
<dbReference type="NCBIfam" id="TIGR00705">
    <property type="entry name" value="SppA_67K"/>
    <property type="match status" value="1"/>
</dbReference>
<accession>A0ABU5ECX8</accession>
<keyword evidence="2" id="KW-0645">Protease</keyword>
<keyword evidence="4" id="KW-0720">Serine protease</keyword>
<keyword evidence="5" id="KW-0472">Membrane</keyword>
<organism evidence="7 8">
    <name type="scientific">Dongia soli</name>
    <dbReference type="NCBI Taxonomy" id="600628"/>
    <lineage>
        <taxon>Bacteria</taxon>
        <taxon>Pseudomonadati</taxon>
        <taxon>Pseudomonadota</taxon>
        <taxon>Alphaproteobacteria</taxon>
        <taxon>Rhodospirillales</taxon>
        <taxon>Dongiaceae</taxon>
        <taxon>Dongia</taxon>
    </lineage>
</organism>
<dbReference type="InterPro" id="IPR004634">
    <property type="entry name" value="Pept_S49_pIV"/>
</dbReference>
<evidence type="ECO:0000313" key="7">
    <source>
        <dbReference type="EMBL" id="MDY0884221.1"/>
    </source>
</evidence>
<keyword evidence="3" id="KW-0378">Hydrolase</keyword>
<protein>
    <submittedName>
        <fullName evidence="7">Signal peptide peptidase SppA</fullName>
    </submittedName>
</protein>
<comment type="similarity">
    <text evidence="1">Belongs to the peptidase S49 family.</text>
</comment>
<feature type="domain" description="Peptidase S49" evidence="6">
    <location>
        <begin position="117"/>
        <end position="264"/>
    </location>
</feature>
<dbReference type="InterPro" id="IPR047217">
    <property type="entry name" value="S49_SppA_67K_type_N"/>
</dbReference>
<keyword evidence="5" id="KW-1133">Transmembrane helix</keyword>
<dbReference type="PANTHER" id="PTHR33209:SF1">
    <property type="entry name" value="PEPTIDASE S49 DOMAIN-CONTAINING PROTEIN"/>
    <property type="match status" value="1"/>
</dbReference>
<dbReference type="PIRSF" id="PIRSF001217">
    <property type="entry name" value="Protease_4_SppA"/>
    <property type="match status" value="1"/>
</dbReference>
<keyword evidence="5" id="KW-0812">Transmembrane</keyword>
<dbReference type="InterPro" id="IPR047272">
    <property type="entry name" value="S49_SppA_C"/>
</dbReference>
<evidence type="ECO:0000256" key="2">
    <source>
        <dbReference type="ARBA" id="ARBA00022670"/>
    </source>
</evidence>
<dbReference type="PANTHER" id="PTHR33209">
    <property type="entry name" value="PROTEASE 4"/>
    <property type="match status" value="1"/>
</dbReference>
<dbReference type="InterPro" id="IPR029045">
    <property type="entry name" value="ClpP/crotonase-like_dom_sf"/>
</dbReference>
<dbReference type="Proteomes" id="UP001279642">
    <property type="component" value="Unassembled WGS sequence"/>
</dbReference>
<dbReference type="RefSeq" id="WP_320509290.1">
    <property type="nucleotide sequence ID" value="NZ_JAXCLW010000004.1"/>
</dbReference>
<evidence type="ECO:0000256" key="3">
    <source>
        <dbReference type="ARBA" id="ARBA00022801"/>
    </source>
</evidence>
<proteinExistence type="inferred from homology"/>
<keyword evidence="8" id="KW-1185">Reference proteome</keyword>
<dbReference type="EMBL" id="JAXCLW010000004">
    <property type="protein sequence ID" value="MDY0884221.1"/>
    <property type="molecule type" value="Genomic_DNA"/>
</dbReference>
<dbReference type="Gene3D" id="3.90.226.10">
    <property type="entry name" value="2-enoyl-CoA Hydratase, Chain A, domain 1"/>
    <property type="match status" value="3"/>
</dbReference>
<name>A0ABU5ECX8_9PROT</name>
<evidence type="ECO:0000256" key="1">
    <source>
        <dbReference type="ARBA" id="ARBA00008683"/>
    </source>
</evidence>
<reference evidence="7 8" key="1">
    <citation type="journal article" date="2016" name="Antonie Van Leeuwenhoek">
        <title>Dongia soli sp. nov., isolated from soil from Dokdo, Korea.</title>
        <authorList>
            <person name="Kim D.U."/>
            <person name="Lee H."/>
            <person name="Kim H."/>
            <person name="Kim S.G."/>
            <person name="Ka J.O."/>
        </authorList>
    </citation>
    <scope>NUCLEOTIDE SEQUENCE [LARGE SCALE GENOMIC DNA]</scope>
    <source>
        <strain evidence="7 8">D78</strain>
    </source>
</reference>
<evidence type="ECO:0000259" key="6">
    <source>
        <dbReference type="Pfam" id="PF01343"/>
    </source>
</evidence>
<comment type="caution">
    <text evidence="7">The sequence shown here is derived from an EMBL/GenBank/DDBJ whole genome shotgun (WGS) entry which is preliminary data.</text>
</comment>
<evidence type="ECO:0000313" key="8">
    <source>
        <dbReference type="Proteomes" id="UP001279642"/>
    </source>
</evidence>
<evidence type="ECO:0000256" key="5">
    <source>
        <dbReference type="SAM" id="Phobius"/>
    </source>
</evidence>
<gene>
    <name evidence="7" type="primary">sppA</name>
    <name evidence="7" type="ORF">SMD27_15355</name>
</gene>
<dbReference type="Pfam" id="PF01343">
    <property type="entry name" value="Peptidase_S49"/>
    <property type="match status" value="2"/>
</dbReference>
<dbReference type="SUPFAM" id="SSF52096">
    <property type="entry name" value="ClpP/crotonase"/>
    <property type="match status" value="2"/>
</dbReference>
<dbReference type="CDD" id="cd07023">
    <property type="entry name" value="S49_Sppa_N_C"/>
    <property type="match status" value="1"/>
</dbReference>
<dbReference type="CDD" id="cd07018">
    <property type="entry name" value="S49_SppA_67K_type"/>
    <property type="match status" value="1"/>
</dbReference>